<dbReference type="OrthoDB" id="9132670at2"/>
<dbReference type="Proteomes" id="UP000294829">
    <property type="component" value="Unassembled WGS sequence"/>
</dbReference>
<dbReference type="RefSeq" id="WP_133329635.1">
    <property type="nucleotide sequence ID" value="NZ_SMYL01000008.1"/>
</dbReference>
<keyword evidence="2" id="KW-1185">Reference proteome</keyword>
<name>A0A4V3AU97_9BURK</name>
<sequence length="317" mass="34350">MDTSKQQIFNGNNATAAEISHRRFKMDINTNVAANSATTVNVTATEFTVLPGVGRQVLVNEFDGIDAALKNSDIDSFTAVNVLEKLEAARSNWEGVELAASHARLYSILAKCYNYYLVMKSPETTKEARAQLAKGLDRFIHARGFKTLSKTHGMNKVVKAVFGEDRRRVSAYSLALRVALTAGKGATPLTVDALPDWIAQKGGIEEIRTATKSGGITLAERVEVATTAVKNKPLMLFKPDTKQMEFSTDDVDKLMLLVVTYLPTGELEVNSVVKNESVVKAALAAHYTAHKVDMQKISAAATPAKQSAMSLALNSTI</sequence>
<reference evidence="1 2" key="1">
    <citation type="submission" date="2019-03" db="EMBL/GenBank/DDBJ databases">
        <title>Sapientia aquatica gen. nov., sp. nov., isolated from a crater lake.</title>
        <authorList>
            <person name="Felfoldi T."/>
            <person name="Szabo A."/>
            <person name="Toth E."/>
            <person name="Schumann P."/>
            <person name="Keki Z."/>
            <person name="Marialigeti K."/>
            <person name="Mathe I."/>
        </authorList>
    </citation>
    <scope>NUCLEOTIDE SEQUENCE [LARGE SCALE GENOMIC DNA]</scope>
    <source>
        <strain evidence="1 2">SA-152</strain>
    </source>
</reference>
<comment type="caution">
    <text evidence="1">The sequence shown here is derived from an EMBL/GenBank/DDBJ whole genome shotgun (WGS) entry which is preliminary data.</text>
</comment>
<gene>
    <name evidence="1" type="ORF">E2I14_14080</name>
</gene>
<evidence type="ECO:0000313" key="1">
    <source>
        <dbReference type="EMBL" id="TDK63699.1"/>
    </source>
</evidence>
<dbReference type="AlphaFoldDB" id="A0A4V3AU97"/>
<proteinExistence type="predicted"/>
<organism evidence="1 2">
    <name type="scientific">Sapientia aquatica</name>
    <dbReference type="NCBI Taxonomy" id="1549640"/>
    <lineage>
        <taxon>Bacteria</taxon>
        <taxon>Pseudomonadati</taxon>
        <taxon>Pseudomonadota</taxon>
        <taxon>Betaproteobacteria</taxon>
        <taxon>Burkholderiales</taxon>
        <taxon>Oxalobacteraceae</taxon>
        <taxon>Sapientia</taxon>
    </lineage>
</organism>
<dbReference type="EMBL" id="SMYL01000008">
    <property type="protein sequence ID" value="TDK63699.1"/>
    <property type="molecule type" value="Genomic_DNA"/>
</dbReference>
<accession>A0A4V3AU97</accession>
<evidence type="ECO:0000313" key="2">
    <source>
        <dbReference type="Proteomes" id="UP000294829"/>
    </source>
</evidence>
<protein>
    <submittedName>
        <fullName evidence="1">Uncharacterized protein</fullName>
    </submittedName>
</protein>